<feature type="chain" id="PRO_5037862575" evidence="1">
    <location>
        <begin position="22"/>
        <end position="371"/>
    </location>
</feature>
<accession>A0A916NQS3</accession>
<protein>
    <submittedName>
        <fullName evidence="2">Uncharacterized protein</fullName>
    </submittedName>
</protein>
<gene>
    <name evidence="2" type="ORF">CRYO30217_01065</name>
</gene>
<evidence type="ECO:0000256" key="1">
    <source>
        <dbReference type="SAM" id="SignalP"/>
    </source>
</evidence>
<evidence type="ECO:0000313" key="2">
    <source>
        <dbReference type="EMBL" id="CAG5079785.1"/>
    </source>
</evidence>
<organism evidence="2 3">
    <name type="scientific">Parvicella tangerina</name>
    <dbReference type="NCBI Taxonomy" id="2829795"/>
    <lineage>
        <taxon>Bacteria</taxon>
        <taxon>Pseudomonadati</taxon>
        <taxon>Bacteroidota</taxon>
        <taxon>Flavobacteriia</taxon>
        <taxon>Flavobacteriales</taxon>
        <taxon>Parvicellaceae</taxon>
        <taxon>Parvicella</taxon>
    </lineage>
</organism>
<dbReference type="Proteomes" id="UP000683507">
    <property type="component" value="Chromosome"/>
</dbReference>
<keyword evidence="3" id="KW-1185">Reference proteome</keyword>
<name>A0A916NQS3_9FLAO</name>
<reference evidence="2" key="1">
    <citation type="submission" date="2021-04" db="EMBL/GenBank/DDBJ databases">
        <authorList>
            <person name="Rodrigo-Torres L."/>
            <person name="Arahal R. D."/>
            <person name="Lucena T."/>
        </authorList>
    </citation>
    <scope>NUCLEOTIDE SEQUENCE</scope>
    <source>
        <strain evidence="2">AS29M-1</strain>
    </source>
</reference>
<keyword evidence="1" id="KW-0732">Signal</keyword>
<sequence length="371" mass="41059">MKTSRLLFIVTVLLISGFVRAQSDTSKTVAVLNIYSSVNDLKPEVAGSLLRIELEKTDLYKVYDKHDILEIGSQKGMQLTECYGKNCLLEVGRSIGVDYMFSGSIEQLGKKMVVSLKMLDVQTNKYVKTSIQEFVNAPLEIQAMIEITLRDMLGLEVNHEAFTTLTFFNQPIEAPNKNITNNGPRVGVAFIGGDMGDRLSAPEDEGGWDAIPVVSQFGFQLEKEYLSAGNFHALLEGLVVISGPEQQLFNPKLVIMNGFRSSSTGLEFAFGPSFGIEKTAKSYFDTEQDKWFLENEWSNTDTSGFLQPNPYPIVSRLDSRGSVKVAAGWVIGVGKTFNSGYLNIPVNVFASFSKYGWQSGVSVGFNIRKKK</sequence>
<proteinExistence type="predicted"/>
<dbReference type="KEGG" id="ptan:CRYO30217_01065"/>
<evidence type="ECO:0000313" key="3">
    <source>
        <dbReference type="Proteomes" id="UP000683507"/>
    </source>
</evidence>
<dbReference type="RefSeq" id="WP_258541284.1">
    <property type="nucleotide sequence ID" value="NZ_OU015584.1"/>
</dbReference>
<dbReference type="Gene3D" id="3.40.50.10610">
    <property type="entry name" value="ABC-type transport auxiliary lipoprotein component"/>
    <property type="match status" value="1"/>
</dbReference>
<feature type="signal peptide" evidence="1">
    <location>
        <begin position="1"/>
        <end position="21"/>
    </location>
</feature>
<dbReference type="EMBL" id="OU015584">
    <property type="protein sequence ID" value="CAG5079785.1"/>
    <property type="molecule type" value="Genomic_DNA"/>
</dbReference>
<dbReference type="AlphaFoldDB" id="A0A916NQS3"/>